<evidence type="ECO:0000313" key="2">
    <source>
        <dbReference type="EMBL" id="EAA21971.1"/>
    </source>
</evidence>
<keyword evidence="1" id="KW-1133">Transmembrane helix</keyword>
<dbReference type="Proteomes" id="UP000008553">
    <property type="component" value="Unassembled WGS sequence"/>
</dbReference>
<feature type="transmembrane region" description="Helical" evidence="1">
    <location>
        <begin position="6"/>
        <end position="27"/>
    </location>
</feature>
<evidence type="ECO:0000313" key="3">
    <source>
        <dbReference type="Proteomes" id="UP000008553"/>
    </source>
</evidence>
<dbReference type="AlphaFoldDB" id="Q7RLM0"/>
<keyword evidence="1" id="KW-0812">Transmembrane</keyword>
<dbReference type="InParanoid" id="Q7RLM0"/>
<dbReference type="PaxDb" id="73239-Q7RLM0"/>
<reference evidence="2 3" key="1">
    <citation type="journal article" date="2002" name="Nature">
        <title>Genome sequence and comparative analysis of the model rodent malaria parasite Plasmodium yoelii yoelii.</title>
        <authorList>
            <person name="Carlton J.M."/>
            <person name="Angiuoli S.V."/>
            <person name="Suh B.B."/>
            <person name="Kooij T.W."/>
            <person name="Pertea M."/>
            <person name="Silva J.C."/>
            <person name="Ermolaeva M.D."/>
            <person name="Allen J.E."/>
            <person name="Selengut J.D."/>
            <person name="Koo H.L."/>
            <person name="Peterson J.D."/>
            <person name="Pop M."/>
            <person name="Kosack D.S."/>
            <person name="Shumway M.F."/>
            <person name="Bidwell S.L."/>
            <person name="Shallom S.J."/>
            <person name="van Aken S.E."/>
            <person name="Riedmuller S.B."/>
            <person name="Feldblyum T.V."/>
            <person name="Cho J.K."/>
            <person name="Quackenbush J."/>
            <person name="Sedegah M."/>
            <person name="Shoaibi A."/>
            <person name="Cummings L.M."/>
            <person name="Florens L."/>
            <person name="Yates J.R."/>
            <person name="Raine J.D."/>
            <person name="Sinden R.E."/>
            <person name="Harris M.A."/>
            <person name="Cunningham D.A."/>
            <person name="Preiser P.R."/>
            <person name="Bergman L.W."/>
            <person name="Vaidya A.B."/>
            <person name="van Lin L.H."/>
            <person name="Janse C.J."/>
            <person name="Waters A.P."/>
            <person name="Smith H.O."/>
            <person name="White O.R."/>
            <person name="Salzberg S.L."/>
            <person name="Venter J.C."/>
            <person name="Fraser C.M."/>
            <person name="Hoffman S.L."/>
            <person name="Gardner M.J."/>
            <person name="Carucci D.J."/>
        </authorList>
    </citation>
    <scope>NUCLEOTIDE SEQUENCE [LARGE SCALE GENOMIC DNA]</scope>
    <source>
        <strain evidence="2 3">17XNL</strain>
    </source>
</reference>
<keyword evidence="1" id="KW-0472">Membrane</keyword>
<accession>Q7RLM0</accession>
<comment type="caution">
    <text evidence="2">The sequence shown here is derived from an EMBL/GenBank/DDBJ whole genome shotgun (WGS) entry which is preliminary data.</text>
</comment>
<gene>
    <name evidence="2" type="ORF">PY02521</name>
</gene>
<keyword evidence="3" id="KW-1185">Reference proteome</keyword>
<proteinExistence type="predicted"/>
<name>Q7RLM0_PLAYO</name>
<sequence length="62" mass="7483">MNYVKHLANIYLNLYIKIAIYLISLLLKKDIHFYNKDIPDTAVIYWVKVIRHIFGSMDIKRE</sequence>
<dbReference type="EMBL" id="AABL01000690">
    <property type="protein sequence ID" value="EAA21971.1"/>
    <property type="molecule type" value="Genomic_DNA"/>
</dbReference>
<evidence type="ECO:0000256" key="1">
    <source>
        <dbReference type="SAM" id="Phobius"/>
    </source>
</evidence>
<protein>
    <submittedName>
        <fullName evidence="2">Uncharacterized protein</fullName>
    </submittedName>
</protein>
<organism evidence="2 3">
    <name type="scientific">Plasmodium yoelii yoelii</name>
    <dbReference type="NCBI Taxonomy" id="73239"/>
    <lineage>
        <taxon>Eukaryota</taxon>
        <taxon>Sar</taxon>
        <taxon>Alveolata</taxon>
        <taxon>Apicomplexa</taxon>
        <taxon>Aconoidasida</taxon>
        <taxon>Haemosporida</taxon>
        <taxon>Plasmodiidae</taxon>
        <taxon>Plasmodium</taxon>
        <taxon>Plasmodium (Vinckeia)</taxon>
    </lineage>
</organism>